<protein>
    <recommendedName>
        <fullName evidence="4">KICSTOR complex protein SZT2</fullName>
    </recommendedName>
</protein>
<evidence type="ECO:0008006" key="4">
    <source>
        <dbReference type="Google" id="ProtNLM"/>
    </source>
</evidence>
<reference evidence="2" key="1">
    <citation type="submission" date="2022-03" db="EMBL/GenBank/DDBJ databases">
        <authorList>
            <person name="Sayadi A."/>
        </authorList>
    </citation>
    <scope>NUCLEOTIDE SEQUENCE</scope>
</reference>
<feature type="compositionally biased region" description="Polar residues" evidence="1">
    <location>
        <begin position="1683"/>
        <end position="1697"/>
    </location>
</feature>
<evidence type="ECO:0000313" key="2">
    <source>
        <dbReference type="EMBL" id="CAH1982609.1"/>
    </source>
</evidence>
<keyword evidence="3" id="KW-1185">Reference proteome</keyword>
<gene>
    <name evidence="2" type="ORF">ACAOBT_LOCUS15113</name>
</gene>
<name>A0A9P0L039_ACAOB</name>
<dbReference type="GO" id="GO:0005777">
    <property type="term" value="C:peroxisome"/>
    <property type="evidence" value="ECO:0007669"/>
    <property type="project" value="InterPro"/>
</dbReference>
<evidence type="ECO:0000313" key="3">
    <source>
        <dbReference type="Proteomes" id="UP001152888"/>
    </source>
</evidence>
<feature type="compositionally biased region" description="Basic and acidic residues" evidence="1">
    <location>
        <begin position="1967"/>
        <end position="1983"/>
    </location>
</feature>
<dbReference type="EMBL" id="CAKOFQ010006924">
    <property type="protein sequence ID" value="CAH1982609.1"/>
    <property type="molecule type" value="Genomic_DNA"/>
</dbReference>
<accession>A0A9P0L039</accession>
<feature type="region of interest" description="Disordered" evidence="1">
    <location>
        <begin position="1675"/>
        <end position="1705"/>
    </location>
</feature>
<evidence type="ECO:0000256" key="1">
    <source>
        <dbReference type="SAM" id="MobiDB-lite"/>
    </source>
</evidence>
<dbReference type="PANTHER" id="PTHR14918">
    <property type="entry name" value="KICSTOR COMPLEX PROTEIN SZT2"/>
    <property type="match status" value="1"/>
</dbReference>
<organism evidence="2 3">
    <name type="scientific">Acanthoscelides obtectus</name>
    <name type="common">Bean weevil</name>
    <name type="synonym">Bruchus obtectus</name>
    <dbReference type="NCBI Taxonomy" id="200917"/>
    <lineage>
        <taxon>Eukaryota</taxon>
        <taxon>Metazoa</taxon>
        <taxon>Ecdysozoa</taxon>
        <taxon>Arthropoda</taxon>
        <taxon>Hexapoda</taxon>
        <taxon>Insecta</taxon>
        <taxon>Pterygota</taxon>
        <taxon>Neoptera</taxon>
        <taxon>Endopterygota</taxon>
        <taxon>Coleoptera</taxon>
        <taxon>Polyphaga</taxon>
        <taxon>Cucujiformia</taxon>
        <taxon>Chrysomeloidea</taxon>
        <taxon>Chrysomelidae</taxon>
        <taxon>Bruchinae</taxon>
        <taxon>Bruchini</taxon>
        <taxon>Acanthoscelides</taxon>
    </lineage>
</organism>
<dbReference type="InterPro" id="IPR033228">
    <property type="entry name" value="SZT2"/>
</dbReference>
<feature type="compositionally biased region" description="Low complexity" evidence="1">
    <location>
        <begin position="1953"/>
        <end position="1964"/>
    </location>
</feature>
<dbReference type="Proteomes" id="UP001152888">
    <property type="component" value="Unassembled WGS sequence"/>
</dbReference>
<comment type="caution">
    <text evidence="2">The sequence shown here is derived from an EMBL/GenBank/DDBJ whole genome shotgun (WGS) entry which is preliminary data.</text>
</comment>
<dbReference type="OrthoDB" id="43547at2759"/>
<proteinExistence type="predicted"/>
<feature type="region of interest" description="Disordered" evidence="1">
    <location>
        <begin position="2962"/>
        <end position="3007"/>
    </location>
</feature>
<feature type="region of interest" description="Disordered" evidence="1">
    <location>
        <begin position="1926"/>
        <end position="1984"/>
    </location>
</feature>
<dbReference type="PANTHER" id="PTHR14918:SF3">
    <property type="entry name" value="KICSTOR COMPLEX PROTEIN SZT2"/>
    <property type="match status" value="1"/>
</dbReference>
<sequence length="3207" mass="368018">MEFDSQSQCSEDGTEILSENGDLYQDFSFSEDNQPQFLEAKVVYLLMQKNIPVSRATRVQWLLDHLNTTITPSQRIMEPSSNLEVISAIPREQTNMKCNRFLVTHRTELKFLAHSYRFIYCLDMSPSHANVDIQKGEILLDEILNCFKSSLCGLCKEFIIPGNEHIFSPSIYLTVIANTPFFMSPAQQVLVKGVLLTPDNQNEVIKYVEKQFHLLEGKLADVSATALDQLNFQRAQSEVLVGSLFDVPETGKLYSRIPMVSPDVNFVNMLRYSMLAITLLPENSISHILVITDGIVAMPDSNIMETLLFQLHYDSIAVSFLKVGSSFHPHSSAGFVSYTDLLHFFSRATLGCCLENFIQVGSDPSLALNIYHELFLLWSFHHINRYTAKYCDTTRWDPANDTFCSHKVPTLLSKRQTDENTSASILLLIYRRIREGFTVDSLYCSNGNLEIKLILQWKSSIYLHYKLCSQWPSIKNSTHFEVCVSAPYEFFHDITSKESKSLYRQAIIERFWLRLSQLSQGDSGLAQQLSCFQNNKDWYTLPESIRNGIPVFILNNSGSADGMKLMLTPSDPSYPKFVNIWQPVCQMETGNWRKWLHVHKVSLILRHDHPLPKYLHLANSSQRYQVVQCRQAAAALYGYLAEWASFILIDNHTYLKLLTKESGKPPVWFCIVRVSSKFPCVVLNIGFTTGTPSQTRFEVCEQLKHEISVLCYSSNPVKMKENLCCVLLQKPLEKILIRYERIPNNYTTVVFPDGTQPPHTSCLSLPSPVTGSLFTTLSRYLFHKRWIWSATLQANPKLPDNSISRILSTLTNMRLREGYSFAHSSSGIITMVIELWMEPTATCIVQYVLFPPHCCLGDDIYSGSEEDNEQSSDSEAELQMVTEVWIEPQYGKVVPNNPRISYIDNKAYYEIADAICKVDLQCISSLLTMEHLSLMCQEKSDDRFNLSGTFNNISQITVCRKSYSRRNSKNSYLESPSILARSKTQLYPITSPRIEHMPFKFDPISILPVCQQTELTFSMFIEARDKSYIAENSADKSNKLLLENILEHLALIHDQELELTKEDSDRFTQEVLLRHKNTSGHTCPISENVNCRVYPQEKEDITGAQWRCFIKGVSETHVILTFIAASIDDLKSLLAVDVDHTNIPSLTESLDSTERASSRCSNFSDVPITSTNSVCLPIYVFDCPLRGLVNAYINNQEDVPPADIYEDHMFKHGDISEECIKLKEDCDIPSEPKEDNDNHNSVRQHCKTLIVTHSKCFTISLFIALHRGIFIHSYDVQSAIDQCEESITEIDITEYIMTVCAHVKQLNSDHMLVKDLNQAHPCYELKKLHNLIKEKFFKMLNTVFYPIPTNSEYYFFKNLKNAEPLEEMSDSDDEVSENPSEVVFKSEISIYSEGPHLLQRLESGISGISEVNSSEVEPLFLHLICTLRCGHGEQSHTSVRVIPTCLGELIQNLDPSIEFLDKNNIRVTLDMLCLTLPSDVENIINDYSSHGMRTTSFCSDGFPPNVASNVSEASFIPEISEPLKRLSENQMKSVLQIRDEIKWLLRDEICTALLDQEPVSTDTLNYVIKHVSDGTAIRSSCVLDHINLNFVYATAQSYEKFLEEFKNLSLVCGRYKLCQEQDLFYLAKDPKVPNTVPNIHFMRAEQVSLGTNPSFLNLGSGFGDDLEGSLKEIFTSNEDNRQESSQPSEISSMNESAAGTDGYEDDDEYEDYDWLTTLDDKRPHLSNFWLILKITQDVVTIYFHCRFLELPTYRVGVYIEVQRAVRESVRDLCKRVNQLLLLQSLYDTKTCDSLLEPDDCSECNSPISRSASFARLKGLDVEEPTDFDMMIYSTSLSEASLNLKPGYFSCPVVWETPFILHPRLKTGPGKSGISRGILALKTILDKFSVLNRNNMFVYKDNQNNVFYLRLHENVQNSGTKLSLMRSNEYESGPVSRSPSIASLPLGQNKSNLTQSEQSITSTTSGDIRPRVRSFGEKESKDNPNEDTLILKVHGITEAGSDVQNDLVQVLQNRLDDAVLEFLSIMLARNAMCPLTPEDVHFVQKPFRPPEVVVRLTIQDFALQYLESFIHYLKQNLLQFLNIPKYTDSRTHFHFKDYTENEEGTHMACEDNIFIYNQSQNPSAGSRGIACIALALINNKQTGQKFHSNDFTKIFETGDFDSVVNSEIISNNAELPPSYIEFRIWKQGRVNIENLSQKMEATVSQASWDIVMEYFLLTQTVCVNSNEKLPEKCSKLEIDKLNLDFSKEIEFNCTLSSSCDNYVRPTVYCDKPKIQQYLNRKKRIRGPLRAVAIDESDERDNFKPPVRKKLKPNQLESGDTGRLSIVYSKYLQHWLEFGFSLNTPSVKKHKITLINRHLPTTIINELVSMLLDSPKVFRCFLTNCIKNESEDIFVPYVASNLIPRSIIISRNIEHWMANVKCKSADDFPDYMSPQNLKHTQKFVPAICNNNFIPRQKILWISVENDNIIIYTYNWVKDNVDKLINNCTNLGYWLNVRSSFINSVTSQKLGIFHNQPLTRKVFMIPNNPYTNIIGSVEYTLTFPKDHSHKRPHPLLNFAAILEAFRDNYKICKYASLDPAVTFTLEIREMKSLEKRSREEMKTLHGMYQSRTSTVTVQQIYMLIQNARIVHYCHTPLLFLSRWRLKSASTRDHSLYPSHAIQLADLMASEQKEMWHTELCYGFFLEYRHYLQTLGFIPLQINNQHTTNTIWTNDKSSYNNVFYIQKTILGGILIFTVEFSEPFFVTKLLAIECNRLQNITTRVSIASINRFTLSFVDECDRVKVLMHLHSFTYDYHLRSIYNYISGSQTVNKVCEKYNVHQFLDDFMKYYNKAPNFARNLVHTDILTIKNLVTEGKQLFDYLLSNISQYNFKVFEMDIWEGEPEYILVQVTTTPQMSYKDSQDCQHTDDFDITLVVYNLCTPYSHKDNVLHLKYYLILTSKREIYPKSEIEEKLGKFRTVSSTARSLSSTTDKDSNPNLTETFESSTEYASISRKNSNGSINQEESSTQSNSLPYVQLSQEIVNYLGYYSSHEQLMQQLILDRANNTQKHIKDMVSKGMVHCRTHLLWNRLIAPQELNGLSYEEFLELKKLAKLQHLCEMHPNLGPLLNQPLSWYQGLAKLLLNKYVDHNRTFISPDGNVQHYVILHQRYFGAFMLLSLDLHTSRGELYAVYREPHKQEDADLCLAYQKSLLDGFVNCICFYLWSGMISN</sequence>
<feature type="compositionally biased region" description="Polar residues" evidence="1">
    <location>
        <begin position="1934"/>
        <end position="1952"/>
    </location>
</feature>